<name>A0AAU7D9K9_9BACT</name>
<sequence length="139" mass="14977">MKIEADLSALKTVKPHEYAVRFFFGGLVTVLAGLIAKHYGPVVGGLFLAFPAIFPASATLIEKHEKQKKQRAGLDGTRRGREAASVDAAGASLGAIGLIAFAVILWRYLPSPPAWLVLVIGAIAWLALSILLWVLRKLF</sequence>
<protein>
    <submittedName>
        <fullName evidence="3">DUF3147 family protein</fullName>
    </submittedName>
</protein>
<accession>A0AAU7CZQ4</accession>
<keyword evidence="1" id="KW-0472">Membrane</keyword>
<evidence type="ECO:0000256" key="1">
    <source>
        <dbReference type="SAM" id="Phobius"/>
    </source>
</evidence>
<reference evidence="3" key="1">
    <citation type="submission" date="2023-03" db="EMBL/GenBank/DDBJ databases">
        <title>Edaphobacter sp.</title>
        <authorList>
            <person name="Huber K.J."/>
            <person name="Papendorf J."/>
            <person name="Pilke C."/>
            <person name="Bunk B."/>
            <person name="Sproeer C."/>
            <person name="Pester M."/>
        </authorList>
    </citation>
    <scope>NUCLEOTIDE SEQUENCE</scope>
    <source>
        <strain evidence="2">DSM 109919</strain>
        <strain evidence="3">DSM 109920</strain>
    </source>
</reference>
<gene>
    <name evidence="2" type="ORF">P4G45_01785</name>
    <name evidence="3" type="ORF">P8936_01755</name>
</gene>
<feature type="transmembrane region" description="Helical" evidence="1">
    <location>
        <begin position="42"/>
        <end position="61"/>
    </location>
</feature>
<dbReference type="InterPro" id="IPR021493">
    <property type="entry name" value="DUF3147"/>
</dbReference>
<dbReference type="Pfam" id="PF11345">
    <property type="entry name" value="DUF3147"/>
    <property type="match status" value="1"/>
</dbReference>
<evidence type="ECO:0000313" key="3">
    <source>
        <dbReference type="EMBL" id="XBH13908.1"/>
    </source>
</evidence>
<keyword evidence="1" id="KW-0812">Transmembrane</keyword>
<evidence type="ECO:0000313" key="2">
    <source>
        <dbReference type="EMBL" id="XBH10479.1"/>
    </source>
</evidence>
<feature type="transmembrane region" description="Helical" evidence="1">
    <location>
        <begin position="88"/>
        <end position="109"/>
    </location>
</feature>
<dbReference type="AlphaFoldDB" id="A0AAU7D9K9"/>
<accession>A0AAU7D9K9</accession>
<dbReference type="RefSeq" id="WP_348267985.1">
    <property type="nucleotide sequence ID" value="NZ_CP121194.1"/>
</dbReference>
<dbReference type="EMBL" id="CP121195">
    <property type="protein sequence ID" value="XBH13908.1"/>
    <property type="molecule type" value="Genomic_DNA"/>
</dbReference>
<proteinExistence type="predicted"/>
<dbReference type="KEGG" id="epl:P4G45_01785"/>
<keyword evidence="1" id="KW-1133">Transmembrane helix</keyword>
<feature type="transmembrane region" description="Helical" evidence="1">
    <location>
        <begin position="115"/>
        <end position="135"/>
    </location>
</feature>
<dbReference type="EMBL" id="CP121194">
    <property type="protein sequence ID" value="XBH10479.1"/>
    <property type="molecule type" value="Genomic_DNA"/>
</dbReference>
<organism evidence="3">
    <name type="scientific">Edaphobacter paludis</name>
    <dbReference type="NCBI Taxonomy" id="3035702"/>
    <lineage>
        <taxon>Bacteria</taxon>
        <taxon>Pseudomonadati</taxon>
        <taxon>Acidobacteriota</taxon>
        <taxon>Terriglobia</taxon>
        <taxon>Terriglobales</taxon>
        <taxon>Acidobacteriaceae</taxon>
        <taxon>Edaphobacter</taxon>
    </lineage>
</organism>
<feature type="transmembrane region" description="Helical" evidence="1">
    <location>
        <begin position="18"/>
        <end position="36"/>
    </location>
</feature>